<evidence type="ECO:0000313" key="3">
    <source>
        <dbReference type="Proteomes" id="UP001159363"/>
    </source>
</evidence>
<evidence type="ECO:0000313" key="2">
    <source>
        <dbReference type="EMBL" id="KAJ8895520.1"/>
    </source>
</evidence>
<feature type="domain" description="Reverse transcriptase/retrotransposon-derived protein RNase H-like" evidence="1">
    <location>
        <begin position="82"/>
        <end position="173"/>
    </location>
</feature>
<dbReference type="SUPFAM" id="SSF56672">
    <property type="entry name" value="DNA/RNA polymerases"/>
    <property type="match status" value="1"/>
</dbReference>
<comment type="caution">
    <text evidence="2">The sequence shown here is derived from an EMBL/GenBank/DDBJ whole genome shotgun (WGS) entry which is preliminary data.</text>
</comment>
<keyword evidence="3" id="KW-1185">Reference proteome</keyword>
<reference evidence="2 3" key="1">
    <citation type="submission" date="2023-02" db="EMBL/GenBank/DDBJ databases">
        <title>LHISI_Scaffold_Assembly.</title>
        <authorList>
            <person name="Stuart O.P."/>
            <person name="Cleave R."/>
            <person name="Magrath M.J.L."/>
            <person name="Mikheyev A.S."/>
        </authorList>
    </citation>
    <scope>NUCLEOTIDE SEQUENCE [LARGE SCALE GENOMIC DNA]</scope>
    <source>
        <strain evidence="2">Daus_M_001</strain>
        <tissue evidence="2">Leg muscle</tissue>
    </source>
</reference>
<dbReference type="InterPro" id="IPR043502">
    <property type="entry name" value="DNA/RNA_pol_sf"/>
</dbReference>
<sequence length="271" mass="29678">MLGSRLILRNVCGKLHLLLDAEGIHPTTDKTGAITNAPSPCTKQELQSLLGLISFYSGFFKDKATILEPIHCLLDSKSKWAWTTKHQVALQVVKDMLTSHQVLAHYNPDLPLAVTADASPVGVGAVLVHIIPAIEIPIAYTSRTLSAMERACSQLDRGGLAIIFAVKKFTPCLAYLLPTGQHHCLCDNPGTAVGHADCLSRPPQPTPGEDVFPEPSEVYLLEARDLRLLPDKTVANARSRSIVCPWRQAERAWERVHLDYAGPFFDTICSL</sequence>
<dbReference type="InterPro" id="IPR043128">
    <property type="entry name" value="Rev_trsase/Diguanyl_cyclase"/>
</dbReference>
<organism evidence="2 3">
    <name type="scientific">Dryococelus australis</name>
    <dbReference type="NCBI Taxonomy" id="614101"/>
    <lineage>
        <taxon>Eukaryota</taxon>
        <taxon>Metazoa</taxon>
        <taxon>Ecdysozoa</taxon>
        <taxon>Arthropoda</taxon>
        <taxon>Hexapoda</taxon>
        <taxon>Insecta</taxon>
        <taxon>Pterygota</taxon>
        <taxon>Neoptera</taxon>
        <taxon>Polyneoptera</taxon>
        <taxon>Phasmatodea</taxon>
        <taxon>Verophasmatodea</taxon>
        <taxon>Anareolatae</taxon>
        <taxon>Phasmatidae</taxon>
        <taxon>Eurycanthinae</taxon>
        <taxon>Dryococelus</taxon>
    </lineage>
</organism>
<proteinExistence type="predicted"/>
<protein>
    <recommendedName>
        <fullName evidence="1">Reverse transcriptase/retrotransposon-derived protein RNase H-like domain-containing protein</fullName>
    </recommendedName>
</protein>
<evidence type="ECO:0000259" key="1">
    <source>
        <dbReference type="Pfam" id="PF17919"/>
    </source>
</evidence>
<name>A0ABQ9IFS9_9NEOP</name>
<gene>
    <name evidence="2" type="ORF">PR048_000856</name>
</gene>
<dbReference type="Pfam" id="PF17919">
    <property type="entry name" value="RT_RNaseH_2"/>
    <property type="match status" value="1"/>
</dbReference>
<accession>A0ABQ9IFS9</accession>
<dbReference type="PANTHER" id="PTHR37984:SF12">
    <property type="entry name" value="RIBONUCLEASE H"/>
    <property type="match status" value="1"/>
</dbReference>
<dbReference type="PANTHER" id="PTHR37984">
    <property type="entry name" value="PROTEIN CBG26694"/>
    <property type="match status" value="1"/>
</dbReference>
<dbReference type="InterPro" id="IPR041577">
    <property type="entry name" value="RT_RNaseH_2"/>
</dbReference>
<dbReference type="Gene3D" id="3.30.70.270">
    <property type="match status" value="1"/>
</dbReference>
<dbReference type="Proteomes" id="UP001159363">
    <property type="component" value="Chromosome 1"/>
</dbReference>
<dbReference type="InterPro" id="IPR050951">
    <property type="entry name" value="Retrovirus_Pol_polyprotein"/>
</dbReference>
<dbReference type="EMBL" id="JARBHB010000001">
    <property type="protein sequence ID" value="KAJ8895520.1"/>
    <property type="molecule type" value="Genomic_DNA"/>
</dbReference>